<proteinExistence type="predicted"/>
<reference evidence="8 10" key="2">
    <citation type="submission" date="2020-06" db="EMBL/GenBank/DDBJ databases">
        <title>Genome mining for natural products.</title>
        <authorList>
            <person name="Zhang B."/>
            <person name="Shi J."/>
            <person name="Ge H."/>
        </authorList>
    </citation>
    <scope>NUCLEOTIDE SEQUENCE [LARGE SCALE GENOMIC DNA]</scope>
    <source>
        <strain evidence="8 10">NA06532</strain>
    </source>
</reference>
<evidence type="ECO:0000256" key="5">
    <source>
        <dbReference type="SAM" id="Phobius"/>
    </source>
</evidence>
<evidence type="ECO:0000256" key="4">
    <source>
        <dbReference type="ARBA" id="ARBA00023136"/>
    </source>
</evidence>
<dbReference type="Proteomes" id="UP000509345">
    <property type="component" value="Chromosome"/>
</dbReference>
<evidence type="ECO:0000313" key="7">
    <source>
        <dbReference type="EMBL" id="NEB71666.1"/>
    </source>
</evidence>
<keyword evidence="4 5" id="KW-0472">Membrane</keyword>
<feature type="transmembrane region" description="Helical" evidence="5">
    <location>
        <begin position="67"/>
        <end position="85"/>
    </location>
</feature>
<evidence type="ECO:0000256" key="3">
    <source>
        <dbReference type="ARBA" id="ARBA00022989"/>
    </source>
</evidence>
<feature type="transmembrane region" description="Helical" evidence="5">
    <location>
        <begin position="166"/>
        <end position="185"/>
    </location>
</feature>
<keyword evidence="2 5" id="KW-0812">Transmembrane</keyword>
<feature type="domain" description="Integral membrane bound transporter" evidence="6">
    <location>
        <begin position="54"/>
        <end position="175"/>
    </location>
</feature>
<keyword evidence="3 5" id="KW-1133">Transmembrane helix</keyword>
<dbReference type="EMBL" id="CP054926">
    <property type="protein sequence ID" value="QKW46801.1"/>
    <property type="molecule type" value="Genomic_DNA"/>
</dbReference>
<comment type="subcellular location">
    <subcellularLocation>
        <location evidence="1">Membrane</location>
        <topology evidence="1">Multi-pass membrane protein</topology>
    </subcellularLocation>
</comment>
<organism evidence="7 9">
    <name type="scientific">Streptomyces microflavus</name>
    <name type="common">Streptomyces lipmanii</name>
    <dbReference type="NCBI Taxonomy" id="1919"/>
    <lineage>
        <taxon>Bacteria</taxon>
        <taxon>Bacillati</taxon>
        <taxon>Actinomycetota</taxon>
        <taxon>Actinomycetes</taxon>
        <taxon>Kitasatosporales</taxon>
        <taxon>Streptomycetaceae</taxon>
        <taxon>Streptomyces</taxon>
    </lineage>
</organism>
<evidence type="ECO:0000313" key="8">
    <source>
        <dbReference type="EMBL" id="QKW46801.1"/>
    </source>
</evidence>
<evidence type="ECO:0000313" key="10">
    <source>
        <dbReference type="Proteomes" id="UP000509345"/>
    </source>
</evidence>
<feature type="transmembrane region" description="Helical" evidence="5">
    <location>
        <begin position="137"/>
        <end position="154"/>
    </location>
</feature>
<evidence type="ECO:0000313" key="9">
    <source>
        <dbReference type="Proteomes" id="UP000471648"/>
    </source>
</evidence>
<feature type="transmembrane region" description="Helical" evidence="5">
    <location>
        <begin position="114"/>
        <end position="130"/>
    </location>
</feature>
<accession>A0A6N9VFU8</accession>
<gene>
    <name evidence="7" type="ORF">G3I39_32060</name>
    <name evidence="8" type="ORF">HUT09_32020</name>
</gene>
<dbReference type="GeneID" id="87635911"/>
<evidence type="ECO:0000256" key="1">
    <source>
        <dbReference type="ARBA" id="ARBA00004141"/>
    </source>
</evidence>
<dbReference type="AlphaFoldDB" id="A0A6N9VFU8"/>
<dbReference type="RefSeq" id="WP_032776071.1">
    <property type="nucleotide sequence ID" value="NZ_CP054926.1"/>
</dbReference>
<evidence type="ECO:0000259" key="6">
    <source>
        <dbReference type="Pfam" id="PF13515"/>
    </source>
</evidence>
<feature type="transmembrane region" description="Helical" evidence="5">
    <location>
        <begin position="92"/>
        <end position="108"/>
    </location>
</feature>
<dbReference type="EMBL" id="JAAGME010001361">
    <property type="protein sequence ID" value="NEB71666.1"/>
    <property type="molecule type" value="Genomic_DNA"/>
</dbReference>
<dbReference type="GO" id="GO:0005886">
    <property type="term" value="C:plasma membrane"/>
    <property type="evidence" value="ECO:0007669"/>
    <property type="project" value="UniProtKB-SubCell"/>
</dbReference>
<evidence type="ECO:0000256" key="2">
    <source>
        <dbReference type="ARBA" id="ARBA00022692"/>
    </source>
</evidence>
<dbReference type="InterPro" id="IPR049453">
    <property type="entry name" value="Memb_transporter_dom"/>
</dbReference>
<protein>
    <submittedName>
        <fullName evidence="7">FUSC family protein</fullName>
    </submittedName>
</protein>
<sequence length="381" mass="41022">MAGEEKPWSAAGQWVGREWAEVRRSVRSARDVAGPERDTLVQSLKAAGAAIAAWAVSGWWFQAPMALLAPWTAIAMVGSTVYQSVRTGTQQFAIIALGTLWASGAMALTRDRTMAAMLLTLPFMMLLGNYRRFGSQGIYGATTALFVITAGVSSTSTVGHRLLETLIGAAIGLLVNAFVLPPVHLRSVRDRLGRLARETADLLAAMAGGLREENGLEGSEGRHLRAARLTVSLQGVSDARHWAMEGARWNPGGRLRRTGPKPPPYAEDMRWGRVCTRVLAITRTLGGIGDDPEIAQPSPDFFHQLSDVLGRTARICALEAELLTSSAPNALREDREAASREAWAGLDSLTDTFHRLEGTAAAVGGELLLETRQLVTELDST</sequence>
<reference evidence="7 9" key="1">
    <citation type="submission" date="2020-01" db="EMBL/GenBank/DDBJ databases">
        <title>Insect and environment-associated Actinomycetes.</title>
        <authorList>
            <person name="Currrie C."/>
            <person name="Chevrette M."/>
            <person name="Carlson C."/>
            <person name="Stubbendieck R."/>
            <person name="Wendt-Pienkowski E."/>
        </authorList>
    </citation>
    <scope>NUCLEOTIDE SEQUENCE [LARGE SCALE GENOMIC DNA]</scope>
    <source>
        <strain evidence="7 9">SID14438</strain>
    </source>
</reference>
<name>A0A6N9VFU8_STRMI</name>
<dbReference type="Pfam" id="PF13515">
    <property type="entry name" value="FUSC_2"/>
    <property type="match status" value="1"/>
</dbReference>
<dbReference type="Proteomes" id="UP000471648">
    <property type="component" value="Unassembled WGS sequence"/>
</dbReference>